<proteinExistence type="predicted"/>
<dbReference type="Pfam" id="PF20097">
    <property type="entry name" value="DUF6487"/>
    <property type="match status" value="1"/>
</dbReference>
<dbReference type="InterPro" id="IPR045504">
    <property type="entry name" value="DUF6487"/>
</dbReference>
<protein>
    <recommendedName>
        <fullName evidence="1">DUF6487 domain-containing protein</fullName>
    </recommendedName>
</protein>
<keyword evidence="3" id="KW-1185">Reference proteome</keyword>
<dbReference type="RefSeq" id="WP_188386112.1">
    <property type="nucleotide sequence ID" value="NZ_BMEY01000027.1"/>
</dbReference>
<evidence type="ECO:0000313" key="3">
    <source>
        <dbReference type="Proteomes" id="UP000613512"/>
    </source>
</evidence>
<accession>A0A916WDX7</accession>
<dbReference type="EMBL" id="BMEY01000027">
    <property type="protein sequence ID" value="GGA90667.1"/>
    <property type="molecule type" value="Genomic_DNA"/>
</dbReference>
<gene>
    <name evidence="2" type="ORF">GCM10008025_36500</name>
</gene>
<feature type="domain" description="DUF6487" evidence="1">
    <location>
        <begin position="7"/>
        <end position="70"/>
    </location>
</feature>
<dbReference type="AlphaFoldDB" id="A0A916WDX7"/>
<name>A0A916WDX7_9BACI</name>
<organism evidence="2 3">
    <name type="scientific">Ornithinibacillus halotolerans</name>
    <dbReference type="NCBI Taxonomy" id="1274357"/>
    <lineage>
        <taxon>Bacteria</taxon>
        <taxon>Bacillati</taxon>
        <taxon>Bacillota</taxon>
        <taxon>Bacilli</taxon>
        <taxon>Bacillales</taxon>
        <taxon>Bacillaceae</taxon>
        <taxon>Ornithinibacillus</taxon>
    </lineage>
</organism>
<comment type="caution">
    <text evidence="2">The sequence shown here is derived from an EMBL/GenBank/DDBJ whole genome shotgun (WGS) entry which is preliminary data.</text>
</comment>
<evidence type="ECO:0000259" key="1">
    <source>
        <dbReference type="Pfam" id="PF20097"/>
    </source>
</evidence>
<reference evidence="2" key="2">
    <citation type="submission" date="2020-09" db="EMBL/GenBank/DDBJ databases">
        <authorList>
            <person name="Sun Q."/>
            <person name="Zhou Y."/>
        </authorList>
    </citation>
    <scope>NUCLEOTIDE SEQUENCE</scope>
    <source>
        <strain evidence="2">CGMCC 1.12408</strain>
    </source>
</reference>
<reference evidence="2" key="1">
    <citation type="journal article" date="2014" name="Int. J. Syst. Evol. Microbiol.">
        <title>Complete genome sequence of Corynebacterium casei LMG S-19264T (=DSM 44701T), isolated from a smear-ripened cheese.</title>
        <authorList>
            <consortium name="US DOE Joint Genome Institute (JGI-PGF)"/>
            <person name="Walter F."/>
            <person name="Albersmeier A."/>
            <person name="Kalinowski J."/>
            <person name="Ruckert C."/>
        </authorList>
    </citation>
    <scope>NUCLEOTIDE SEQUENCE</scope>
    <source>
        <strain evidence="2">CGMCC 1.12408</strain>
    </source>
</reference>
<sequence length="70" mass="8041">MDDAQKCPECRNELKQGYIFSTRRISWSESPDSVFTDIGGEVLVNKAYIKLGKIPALRCEDCHVVIFKYK</sequence>
<dbReference type="Proteomes" id="UP000613512">
    <property type="component" value="Unassembled WGS sequence"/>
</dbReference>
<evidence type="ECO:0000313" key="2">
    <source>
        <dbReference type="EMBL" id="GGA90667.1"/>
    </source>
</evidence>